<reference evidence="1 2" key="1">
    <citation type="submission" date="2018-11" db="EMBL/GenBank/DDBJ databases">
        <title>Genomic Encyclopedia of Type Strains, Phase IV (KMG-IV): sequencing the most valuable type-strain genomes for metagenomic binning, comparative biology and taxonomic classification.</title>
        <authorList>
            <person name="Goeker M."/>
        </authorList>
    </citation>
    <scope>NUCLEOTIDE SEQUENCE [LARGE SCALE GENOMIC DNA]</scope>
    <source>
        <strain evidence="1 2">DSM 100316</strain>
    </source>
</reference>
<gene>
    <name evidence="1" type="ORF">EDC56_1058</name>
</gene>
<dbReference type="RefSeq" id="WP_123711425.1">
    <property type="nucleotide sequence ID" value="NZ_RKHR01000003.1"/>
</dbReference>
<accession>A0A3N2E0A9</accession>
<protein>
    <submittedName>
        <fullName evidence="1">Para-aminobenzoate N-oxygenase AurF</fullName>
    </submittedName>
</protein>
<evidence type="ECO:0000313" key="2">
    <source>
        <dbReference type="Proteomes" id="UP000275394"/>
    </source>
</evidence>
<dbReference type="InterPro" id="IPR025859">
    <property type="entry name" value="AurF/CmlI"/>
</dbReference>
<dbReference type="EMBL" id="RKHR01000003">
    <property type="protein sequence ID" value="ROS05524.1"/>
    <property type="molecule type" value="Genomic_DNA"/>
</dbReference>
<dbReference type="GO" id="GO:0016491">
    <property type="term" value="F:oxidoreductase activity"/>
    <property type="evidence" value="ECO:0007669"/>
    <property type="project" value="InterPro"/>
</dbReference>
<dbReference type="AlphaFoldDB" id="A0A3N2E0A9"/>
<comment type="caution">
    <text evidence="1">The sequence shown here is derived from an EMBL/GenBank/DDBJ whole genome shotgun (WGS) entry which is preliminary data.</text>
</comment>
<dbReference type="Gene3D" id="1.10.620.20">
    <property type="entry name" value="Ribonucleotide Reductase, subunit A"/>
    <property type="match status" value="1"/>
</dbReference>
<organism evidence="1 2">
    <name type="scientific">Sinobacterium caligoides</name>
    <dbReference type="NCBI Taxonomy" id="933926"/>
    <lineage>
        <taxon>Bacteria</taxon>
        <taxon>Pseudomonadati</taxon>
        <taxon>Pseudomonadota</taxon>
        <taxon>Gammaproteobacteria</taxon>
        <taxon>Cellvibrionales</taxon>
        <taxon>Spongiibacteraceae</taxon>
        <taxon>Sinobacterium</taxon>
    </lineage>
</organism>
<sequence>MQNASKVNLHFSDWKNKSIVRSGRFKESPDELFDENLTDYPDNLLPFIGHPAYEALDDRIKSRIGSFAWIAWNKRVVDTEELIIGPALACLIANKTDITLKGIPKMAIRQAIVDEYFHSHMHDIAVGITIENRSLSQEDVEQLDKPALLYRRYQEVASDLPEQWQKDIALLVWCVIGELSIYEFLTFVSKDETVQPASRSLVGLHERDEAVHASLIQAVMEDNYQYLSEEQKSCFEACLPYGLSAFSAVDWVIWQDVLRISGVKDSEQIIKDVINDSSISNTIPLNRSFVRIKRFCENVGISTEDIF</sequence>
<dbReference type="Pfam" id="PF11583">
    <property type="entry name" value="AurF"/>
    <property type="match status" value="1"/>
</dbReference>
<dbReference type="InterPro" id="IPR012348">
    <property type="entry name" value="RNR-like"/>
</dbReference>
<name>A0A3N2E0A9_9GAMM</name>
<keyword evidence="2" id="KW-1185">Reference proteome</keyword>
<proteinExistence type="predicted"/>
<dbReference type="OrthoDB" id="581579at2"/>
<evidence type="ECO:0000313" key="1">
    <source>
        <dbReference type="EMBL" id="ROS05524.1"/>
    </source>
</evidence>
<dbReference type="Proteomes" id="UP000275394">
    <property type="component" value="Unassembled WGS sequence"/>
</dbReference>